<keyword evidence="1" id="KW-1133">Transmembrane helix</keyword>
<keyword evidence="1" id="KW-0472">Membrane</keyword>
<dbReference type="NCBIfam" id="TIGR04088">
    <property type="entry name" value="cognate_SipW"/>
    <property type="match status" value="1"/>
</dbReference>
<proteinExistence type="predicted"/>
<organism evidence="2 4">
    <name type="scientific">Mycetocola lacteus</name>
    <dbReference type="NCBI Taxonomy" id="76637"/>
    <lineage>
        <taxon>Bacteria</taxon>
        <taxon>Bacillati</taxon>
        <taxon>Actinomycetota</taxon>
        <taxon>Actinomycetes</taxon>
        <taxon>Micrococcales</taxon>
        <taxon>Microbacteriaceae</taxon>
        <taxon>Mycetocola</taxon>
    </lineage>
</organism>
<reference evidence="2 4" key="1">
    <citation type="submission" date="2018-10" db="EMBL/GenBank/DDBJ databases">
        <authorList>
            <person name="Li J."/>
        </authorList>
    </citation>
    <scope>NUCLEOTIDE SEQUENCE [LARGE SCALE GENOMIC DNA]</scope>
    <source>
        <strain evidence="2 4">JCM 11654</strain>
    </source>
</reference>
<dbReference type="AlphaFoldDB" id="A0A3L7AN14"/>
<dbReference type="EMBL" id="RCUY01000011">
    <property type="protein sequence ID" value="RLP80802.1"/>
    <property type="molecule type" value="Genomic_DNA"/>
</dbReference>
<name>A0A3L7AN14_9MICO</name>
<comment type="caution">
    <text evidence="2">The sequence shown here is derived from an EMBL/GenBank/DDBJ whole genome shotgun (WGS) entry which is preliminary data.</text>
</comment>
<evidence type="ECO:0008006" key="5">
    <source>
        <dbReference type="Google" id="ProtNLM"/>
    </source>
</evidence>
<sequence length="221" mass="21614">MTESSSTTPADTVAVPRTSKRKAVRAVLAGGLVLGVGAAVTLAAWNDSEFVQGIFGSGKFDLEGSLTAGGTYASHATAGAAPTLAFTAPLASNLSPGNVTYAPYFVRLAAGTTTDASARIANASATDSVSGAANAANLTYSVYNLAPTATCNAAGVASQTPIATGTNLTSVSGATDITLTKGADASTAGGSRLLCFVVTAAPGLVQGGTTTATWQITATSL</sequence>
<evidence type="ECO:0000313" key="3">
    <source>
        <dbReference type="EMBL" id="RLP84587.1"/>
    </source>
</evidence>
<keyword evidence="1" id="KW-0812">Transmembrane</keyword>
<dbReference type="InterPro" id="IPR023833">
    <property type="entry name" value="Signal_pept_SipW-depend-type"/>
</dbReference>
<protein>
    <recommendedName>
        <fullName evidence="5">SipW-cognate class signal peptide</fullName>
    </recommendedName>
</protein>
<dbReference type="Proteomes" id="UP000269438">
    <property type="component" value="Unassembled WGS sequence"/>
</dbReference>
<dbReference type="OrthoDB" id="5070303at2"/>
<feature type="transmembrane region" description="Helical" evidence="1">
    <location>
        <begin position="26"/>
        <end position="45"/>
    </location>
</feature>
<gene>
    <name evidence="3" type="ORF">D9V34_00895</name>
    <name evidence="2" type="ORF">D9V34_13190</name>
</gene>
<evidence type="ECO:0000256" key="1">
    <source>
        <dbReference type="SAM" id="Phobius"/>
    </source>
</evidence>
<keyword evidence="4" id="KW-1185">Reference proteome</keyword>
<dbReference type="RefSeq" id="WP_121687070.1">
    <property type="nucleotide sequence ID" value="NZ_RCUY01000001.1"/>
</dbReference>
<evidence type="ECO:0000313" key="2">
    <source>
        <dbReference type="EMBL" id="RLP80802.1"/>
    </source>
</evidence>
<evidence type="ECO:0000313" key="4">
    <source>
        <dbReference type="Proteomes" id="UP000269438"/>
    </source>
</evidence>
<dbReference type="EMBL" id="RCUY01000001">
    <property type="protein sequence ID" value="RLP84587.1"/>
    <property type="molecule type" value="Genomic_DNA"/>
</dbReference>
<accession>A0A3L7AN14</accession>